<reference evidence="8" key="1">
    <citation type="journal article" date="2019" name="Int. J. Syst. Evol. Microbiol.">
        <title>The Global Catalogue of Microorganisms (GCM) 10K type strain sequencing project: providing services to taxonomists for standard genome sequencing and annotation.</title>
        <authorList>
            <consortium name="The Broad Institute Genomics Platform"/>
            <consortium name="The Broad Institute Genome Sequencing Center for Infectious Disease"/>
            <person name="Wu L."/>
            <person name="Ma J."/>
        </authorList>
    </citation>
    <scope>NUCLEOTIDE SEQUENCE [LARGE SCALE GENOMIC DNA]</scope>
    <source>
        <strain evidence="8">JCM 17130</strain>
    </source>
</reference>
<keyword evidence="8" id="KW-1185">Reference proteome</keyword>
<dbReference type="Gene3D" id="3.40.190.10">
    <property type="entry name" value="Periplasmic binding protein-like II"/>
    <property type="match status" value="1"/>
</dbReference>
<evidence type="ECO:0000256" key="6">
    <source>
        <dbReference type="SAM" id="MobiDB-lite"/>
    </source>
</evidence>
<name>A0ABW4L5K7_9MICO</name>
<keyword evidence="4" id="KW-0564">Palmitate</keyword>
<evidence type="ECO:0000256" key="3">
    <source>
        <dbReference type="ARBA" id="ARBA00023136"/>
    </source>
</evidence>
<feature type="compositionally biased region" description="Basic and acidic residues" evidence="6">
    <location>
        <begin position="411"/>
        <end position="425"/>
    </location>
</feature>
<gene>
    <name evidence="7" type="ORF">ACFSE6_12870</name>
</gene>
<organism evidence="7 8">
    <name type="scientific">Georgenia deserti</name>
    <dbReference type="NCBI Taxonomy" id="2093781"/>
    <lineage>
        <taxon>Bacteria</taxon>
        <taxon>Bacillati</taxon>
        <taxon>Actinomycetota</taxon>
        <taxon>Actinomycetes</taxon>
        <taxon>Micrococcales</taxon>
        <taxon>Bogoriellaceae</taxon>
        <taxon>Georgenia</taxon>
    </lineage>
</organism>
<dbReference type="PANTHER" id="PTHR43649">
    <property type="entry name" value="ARABINOSE-BINDING PROTEIN-RELATED"/>
    <property type="match status" value="1"/>
</dbReference>
<dbReference type="Pfam" id="PF13416">
    <property type="entry name" value="SBP_bac_8"/>
    <property type="match status" value="1"/>
</dbReference>
<keyword evidence="2" id="KW-0732">Signal</keyword>
<protein>
    <submittedName>
        <fullName evidence="7">ABC transporter substrate-binding protein</fullName>
    </submittedName>
</protein>
<dbReference type="Proteomes" id="UP001597277">
    <property type="component" value="Unassembled WGS sequence"/>
</dbReference>
<accession>A0ABW4L5K7</accession>
<dbReference type="PROSITE" id="PS51257">
    <property type="entry name" value="PROKAR_LIPOPROTEIN"/>
    <property type="match status" value="1"/>
</dbReference>
<dbReference type="CDD" id="cd14748">
    <property type="entry name" value="PBP2_UgpB"/>
    <property type="match status" value="1"/>
</dbReference>
<evidence type="ECO:0000256" key="2">
    <source>
        <dbReference type="ARBA" id="ARBA00022729"/>
    </source>
</evidence>
<feature type="region of interest" description="Disordered" evidence="6">
    <location>
        <begin position="403"/>
        <end position="425"/>
    </location>
</feature>
<dbReference type="RefSeq" id="WP_388007600.1">
    <property type="nucleotide sequence ID" value="NZ_JBHUEE010000006.1"/>
</dbReference>
<dbReference type="EMBL" id="JBHUEE010000006">
    <property type="protein sequence ID" value="MFD1718733.1"/>
    <property type="molecule type" value="Genomic_DNA"/>
</dbReference>
<dbReference type="InterPro" id="IPR006311">
    <property type="entry name" value="TAT_signal"/>
</dbReference>
<evidence type="ECO:0000313" key="8">
    <source>
        <dbReference type="Proteomes" id="UP001597277"/>
    </source>
</evidence>
<proteinExistence type="predicted"/>
<dbReference type="PROSITE" id="PS51318">
    <property type="entry name" value="TAT"/>
    <property type="match status" value="1"/>
</dbReference>
<keyword evidence="1" id="KW-1003">Cell membrane</keyword>
<comment type="caution">
    <text evidence="7">The sequence shown here is derived from an EMBL/GenBank/DDBJ whole genome shotgun (WGS) entry which is preliminary data.</text>
</comment>
<keyword evidence="5" id="KW-0449">Lipoprotein</keyword>
<evidence type="ECO:0000256" key="4">
    <source>
        <dbReference type="ARBA" id="ARBA00023139"/>
    </source>
</evidence>
<evidence type="ECO:0000256" key="5">
    <source>
        <dbReference type="ARBA" id="ARBA00023288"/>
    </source>
</evidence>
<evidence type="ECO:0000256" key="1">
    <source>
        <dbReference type="ARBA" id="ARBA00022475"/>
    </source>
</evidence>
<dbReference type="InterPro" id="IPR006059">
    <property type="entry name" value="SBP"/>
</dbReference>
<sequence length="425" mass="46296">MSTHADRRLSRRTVLGALAAGMGATVLGSCAPPNPARFTASGARILSMWGGWGGDQAAQIQQQLDAFNAAQNDFEVRYTPQGVLEEKLLTGIAAGNVPDIVLWDRWQTAKYGRRGALRSIQDWAERDGVDLGAFYPEAMREMQIDGEAFGVPLLVDSRAVFYNRTHLDEAGLAPPTTWAELADAAEALTVREGGRLRRAGFDLQDVGLFSMYLQQAGGQMLDDAERRTAFDSPEGLEVLDYWDDLLHRRRVYDLGFSDGIDAFAQGLVSIKYDGPWQFPTWDAVDGLDYGVVPAVAGPRGDRGAALGGFGLVIPVDAPEPEGAWELMKWWALEPENSLSFSELSGWIPANVEAAEAATRAVNERFAPIVETVEVARIRPPVPGYADVEQLALIPELQQVTSGARSGPEALARAREQGDRILEANR</sequence>
<dbReference type="InterPro" id="IPR050490">
    <property type="entry name" value="Bact_solute-bd_prot1"/>
</dbReference>
<evidence type="ECO:0000313" key="7">
    <source>
        <dbReference type="EMBL" id="MFD1718733.1"/>
    </source>
</evidence>
<keyword evidence="3" id="KW-0472">Membrane</keyword>
<dbReference type="PANTHER" id="PTHR43649:SF33">
    <property type="entry name" value="POLYGALACTURONAN_RHAMNOGALACTURONAN-BINDING PROTEIN YTCQ"/>
    <property type="match status" value="1"/>
</dbReference>
<dbReference type="SUPFAM" id="SSF53850">
    <property type="entry name" value="Periplasmic binding protein-like II"/>
    <property type="match status" value="1"/>
</dbReference>